<organism evidence="5 6">
    <name type="scientific">Streptomyces qinzhouensis</name>
    <dbReference type="NCBI Taxonomy" id="2599401"/>
    <lineage>
        <taxon>Bacteria</taxon>
        <taxon>Bacillati</taxon>
        <taxon>Actinomycetota</taxon>
        <taxon>Actinomycetes</taxon>
        <taxon>Kitasatosporales</taxon>
        <taxon>Streptomycetaceae</taxon>
        <taxon>Streptomyces</taxon>
    </lineage>
</organism>
<evidence type="ECO:0000256" key="1">
    <source>
        <dbReference type="ARBA" id="ARBA00022741"/>
    </source>
</evidence>
<dbReference type="AlphaFoldDB" id="A0A5B8J1J0"/>
<dbReference type="Gene3D" id="1.10.10.10">
    <property type="entry name" value="Winged helix-like DNA-binding domain superfamily/Winged helix DNA-binding domain"/>
    <property type="match status" value="1"/>
</dbReference>
<dbReference type="RefSeq" id="WP_146478916.1">
    <property type="nucleotide sequence ID" value="NZ_CP042266.1"/>
</dbReference>
<keyword evidence="1" id="KW-0547">Nucleotide-binding</keyword>
<feature type="region of interest" description="Disordered" evidence="3">
    <location>
        <begin position="82"/>
        <end position="120"/>
    </location>
</feature>
<dbReference type="OrthoDB" id="134933at2"/>
<evidence type="ECO:0000256" key="2">
    <source>
        <dbReference type="ARBA" id="ARBA00022840"/>
    </source>
</evidence>
<dbReference type="SUPFAM" id="SSF46894">
    <property type="entry name" value="C-terminal effector domain of the bipartite response regulators"/>
    <property type="match status" value="1"/>
</dbReference>
<dbReference type="InterPro" id="IPR041664">
    <property type="entry name" value="AAA_16"/>
</dbReference>
<dbReference type="PANTHER" id="PTHR16305:SF35">
    <property type="entry name" value="TRANSCRIPTIONAL ACTIVATOR DOMAIN"/>
    <property type="match status" value="1"/>
</dbReference>
<dbReference type="CDD" id="cd06170">
    <property type="entry name" value="LuxR_C_like"/>
    <property type="match status" value="1"/>
</dbReference>
<dbReference type="EMBL" id="CP042266">
    <property type="protein sequence ID" value="QDY75605.1"/>
    <property type="molecule type" value="Genomic_DNA"/>
</dbReference>
<dbReference type="Proteomes" id="UP000320580">
    <property type="component" value="Chromosome"/>
</dbReference>
<dbReference type="SUPFAM" id="SSF52540">
    <property type="entry name" value="P-loop containing nucleoside triphosphate hydrolases"/>
    <property type="match status" value="1"/>
</dbReference>
<proteinExistence type="predicted"/>
<dbReference type="Pfam" id="PF13191">
    <property type="entry name" value="AAA_16"/>
    <property type="match status" value="1"/>
</dbReference>
<dbReference type="GO" id="GO:0004016">
    <property type="term" value="F:adenylate cyclase activity"/>
    <property type="evidence" value="ECO:0007669"/>
    <property type="project" value="TreeGrafter"/>
</dbReference>
<sequence length="956" mass="102854">MNDRPEAYGSPIGRAGEIAALARAIRAARAGQPAAVLVEGPAGIGKTTLVEHVLRTRQDPPAVLRVSGVSWETELPLGIAHRLLRTPGTGPDAPRDEPGPLPGPDAPRDEPGPLPGPDVPRDVLGAAHLLHRQWSARQERNPLVVVVDDAHWADPDSLRAISSALRRMTTERVLVVLVARNDPRELYGAYEPYESPEPPAGPPPAVLTALDLLDHCCAHTVRPGPLTPQELRSLARESAGIELDPPAARRLGRHTRGNPRHAARLLNELPPDSWQDPRGELPAPARYTAAVRRRLAHCGATTRALVEACAVLGDDAPLAEAAALAGTGEPLPAVDEARAAGLLTAAVDPGRALLTFAHPLIRAAVLTGIGLTRRAALHARAARLTDDPGRGLLHRTAATTTTDAALAAELDRHATERASAGAWSAVADTLVHAGRLSPGRAEREDRLLRAVDAMIGAGDVPRAAAFAAELESFPADTRRGAVLGYLAIMRGRPAEAETFLTQAWQRCDPDRHRDLMARICQRRVLHALGRWDGPELVDWARRAIELADPDDPSAVESQAVLGLGLAAAGRPEEALAAYDAAAAALPPGGAQPQRFHLGRGWVDLALDAPEDARRRLEAAVPTGYRMGSTRISLWAQGWLARTQFALGAWPEALETARRAAVRLADSGIEPVRPLVHWTAAQIHALRGDREAADRHAAEAAADRHHYEVMLVPACLARAHVAEAHGDYERVVEALTPVVRLPDRTCVDEPGFWPWADVYANALVLTGRLAEADTFLTPQEQLAARRGRRSALARLGLARGRLTAARGDIDGAREEFERSLAHLDRLPLPYDRARIGFAYGQTLRRAGKRREADTVLKNARDAYAVLGARAYVERCDRELQAGGVHAARVTPGMARLTPQERAVAGLVAAGATNQQTALELFISVKTVQYHLTNVYAKFGIRSRSELAARFREPSTEA</sequence>
<evidence type="ECO:0000256" key="3">
    <source>
        <dbReference type="SAM" id="MobiDB-lite"/>
    </source>
</evidence>
<dbReference type="InterPro" id="IPR011990">
    <property type="entry name" value="TPR-like_helical_dom_sf"/>
</dbReference>
<feature type="domain" description="HTH luxR-type" evidence="4">
    <location>
        <begin position="888"/>
        <end position="953"/>
    </location>
</feature>
<gene>
    <name evidence="5" type="ORF">FQU76_02745</name>
</gene>
<evidence type="ECO:0000259" key="4">
    <source>
        <dbReference type="PROSITE" id="PS50043"/>
    </source>
</evidence>
<accession>A0A5B8J1J0</accession>
<dbReference type="GO" id="GO:0003677">
    <property type="term" value="F:DNA binding"/>
    <property type="evidence" value="ECO:0007669"/>
    <property type="project" value="InterPro"/>
</dbReference>
<keyword evidence="6" id="KW-1185">Reference proteome</keyword>
<dbReference type="GO" id="GO:0006355">
    <property type="term" value="P:regulation of DNA-templated transcription"/>
    <property type="evidence" value="ECO:0007669"/>
    <property type="project" value="InterPro"/>
</dbReference>
<name>A0A5B8J1J0_9ACTN</name>
<dbReference type="KEGG" id="sqz:FQU76_02745"/>
<keyword evidence="2" id="KW-0067">ATP-binding</keyword>
<dbReference type="SUPFAM" id="SSF48452">
    <property type="entry name" value="TPR-like"/>
    <property type="match status" value="3"/>
</dbReference>
<dbReference type="PANTHER" id="PTHR16305">
    <property type="entry name" value="TESTICULAR SOLUBLE ADENYLYL CYCLASE"/>
    <property type="match status" value="1"/>
</dbReference>
<dbReference type="InterPro" id="IPR016032">
    <property type="entry name" value="Sig_transdc_resp-reg_C-effctor"/>
</dbReference>
<reference evidence="5 6" key="1">
    <citation type="submission" date="2019-07" db="EMBL/GenBank/DDBJ databases">
        <authorList>
            <person name="Zhu P."/>
        </authorList>
    </citation>
    <scope>NUCLEOTIDE SEQUENCE [LARGE SCALE GENOMIC DNA]</scope>
    <source>
        <strain evidence="5 6">SSL-25</strain>
    </source>
</reference>
<dbReference type="GO" id="GO:0005524">
    <property type="term" value="F:ATP binding"/>
    <property type="evidence" value="ECO:0007669"/>
    <property type="project" value="UniProtKB-KW"/>
</dbReference>
<dbReference type="Pfam" id="PF00196">
    <property type="entry name" value="GerE"/>
    <property type="match status" value="1"/>
</dbReference>
<dbReference type="PROSITE" id="PS50043">
    <property type="entry name" value="HTH_LUXR_2"/>
    <property type="match status" value="1"/>
</dbReference>
<protein>
    <submittedName>
        <fullName evidence="5">AAA family ATPase</fullName>
    </submittedName>
</protein>
<evidence type="ECO:0000313" key="6">
    <source>
        <dbReference type="Proteomes" id="UP000320580"/>
    </source>
</evidence>
<dbReference type="PRINTS" id="PR00038">
    <property type="entry name" value="HTHLUXR"/>
</dbReference>
<evidence type="ECO:0000313" key="5">
    <source>
        <dbReference type="EMBL" id="QDY75605.1"/>
    </source>
</evidence>
<dbReference type="GO" id="GO:0005737">
    <property type="term" value="C:cytoplasm"/>
    <property type="evidence" value="ECO:0007669"/>
    <property type="project" value="TreeGrafter"/>
</dbReference>
<dbReference type="SMART" id="SM00421">
    <property type="entry name" value="HTH_LUXR"/>
    <property type="match status" value="1"/>
</dbReference>
<dbReference type="Gene3D" id="1.25.40.10">
    <property type="entry name" value="Tetratricopeptide repeat domain"/>
    <property type="match status" value="2"/>
</dbReference>
<dbReference type="InterPro" id="IPR027417">
    <property type="entry name" value="P-loop_NTPase"/>
</dbReference>
<dbReference type="InterPro" id="IPR000792">
    <property type="entry name" value="Tscrpt_reg_LuxR_C"/>
</dbReference>
<dbReference type="Gene3D" id="3.40.50.300">
    <property type="entry name" value="P-loop containing nucleotide triphosphate hydrolases"/>
    <property type="match status" value="1"/>
</dbReference>
<dbReference type="InterPro" id="IPR036388">
    <property type="entry name" value="WH-like_DNA-bd_sf"/>
</dbReference>